<feature type="region of interest" description="Disordered" evidence="1">
    <location>
        <begin position="226"/>
        <end position="252"/>
    </location>
</feature>
<dbReference type="Proteomes" id="UP001303160">
    <property type="component" value="Unassembled WGS sequence"/>
</dbReference>
<reference evidence="2" key="2">
    <citation type="submission" date="2023-05" db="EMBL/GenBank/DDBJ databases">
        <authorList>
            <consortium name="Lawrence Berkeley National Laboratory"/>
            <person name="Steindorff A."/>
            <person name="Hensen N."/>
            <person name="Bonometti L."/>
            <person name="Westerberg I."/>
            <person name="Brannstrom I.O."/>
            <person name="Guillou S."/>
            <person name="Cros-Aarteil S."/>
            <person name="Calhoun S."/>
            <person name="Haridas S."/>
            <person name="Kuo A."/>
            <person name="Mondo S."/>
            <person name="Pangilinan J."/>
            <person name="Riley R."/>
            <person name="Labutti K."/>
            <person name="Andreopoulos B."/>
            <person name="Lipzen A."/>
            <person name="Chen C."/>
            <person name="Yanf M."/>
            <person name="Daum C."/>
            <person name="Ng V."/>
            <person name="Clum A."/>
            <person name="Ohm R."/>
            <person name="Martin F."/>
            <person name="Silar P."/>
            <person name="Natvig D."/>
            <person name="Lalanne C."/>
            <person name="Gautier V."/>
            <person name="Ament-Velasquez S.L."/>
            <person name="Kruys A."/>
            <person name="Hutchinson M.I."/>
            <person name="Powell A.J."/>
            <person name="Barry K."/>
            <person name="Miller A.N."/>
            <person name="Grigoriev I.V."/>
            <person name="Debuchy R."/>
            <person name="Gladieux P."/>
            <person name="Thoren M.H."/>
            <person name="Johannesson H."/>
        </authorList>
    </citation>
    <scope>NUCLEOTIDE SEQUENCE</scope>
    <source>
        <strain evidence="2">CBS 315.58</strain>
    </source>
</reference>
<evidence type="ECO:0000256" key="1">
    <source>
        <dbReference type="SAM" id="MobiDB-lite"/>
    </source>
</evidence>
<sequence length="285" mass="30062">MIPFPVALFHNHIKSIQGTHIKIPNLIMHRNNLIIVLVGALSLATAHPGADPIDAILRARQVPGDAVPTTTTFSTPPTTTEDGCLSTIQSLLRSPPTPHPQVLSWEVSRQNERLRTRTAPTTPFWKAGVEGVPSFCSSLFAETGRKTTSMEPPPATVIDIEVWHSFTSAAVSWSSSIRPIVHEVARTCSSKYPKSVGPMMAMFIGNEEECNTVYSLILGAVPATETGAETGTETSSGQTATETEAPAEETTTATTLATAGAARETGYVVAVVVAAVGVAGVMGAM</sequence>
<name>A0AAN7AQK2_9PEZI</name>
<keyword evidence="3" id="KW-1185">Reference proteome</keyword>
<reference evidence="2" key="1">
    <citation type="journal article" date="2023" name="Mol. Phylogenet. Evol.">
        <title>Genome-scale phylogeny and comparative genomics of the fungal order Sordariales.</title>
        <authorList>
            <person name="Hensen N."/>
            <person name="Bonometti L."/>
            <person name="Westerberg I."/>
            <person name="Brannstrom I.O."/>
            <person name="Guillou S."/>
            <person name="Cros-Aarteil S."/>
            <person name="Calhoun S."/>
            <person name="Haridas S."/>
            <person name="Kuo A."/>
            <person name="Mondo S."/>
            <person name="Pangilinan J."/>
            <person name="Riley R."/>
            <person name="LaButti K."/>
            <person name="Andreopoulos B."/>
            <person name="Lipzen A."/>
            <person name="Chen C."/>
            <person name="Yan M."/>
            <person name="Daum C."/>
            <person name="Ng V."/>
            <person name="Clum A."/>
            <person name="Steindorff A."/>
            <person name="Ohm R.A."/>
            <person name="Martin F."/>
            <person name="Silar P."/>
            <person name="Natvig D.O."/>
            <person name="Lalanne C."/>
            <person name="Gautier V."/>
            <person name="Ament-Velasquez S.L."/>
            <person name="Kruys A."/>
            <person name="Hutchinson M.I."/>
            <person name="Powell A.J."/>
            <person name="Barry K."/>
            <person name="Miller A.N."/>
            <person name="Grigoriev I.V."/>
            <person name="Debuchy R."/>
            <person name="Gladieux P."/>
            <person name="Hiltunen Thoren M."/>
            <person name="Johannesson H."/>
        </authorList>
    </citation>
    <scope>NUCLEOTIDE SEQUENCE</scope>
    <source>
        <strain evidence="2">CBS 315.58</strain>
    </source>
</reference>
<comment type="caution">
    <text evidence="2">The sequence shown here is derived from an EMBL/GenBank/DDBJ whole genome shotgun (WGS) entry which is preliminary data.</text>
</comment>
<proteinExistence type="predicted"/>
<organism evidence="2 3">
    <name type="scientific">Triangularia verruculosa</name>
    <dbReference type="NCBI Taxonomy" id="2587418"/>
    <lineage>
        <taxon>Eukaryota</taxon>
        <taxon>Fungi</taxon>
        <taxon>Dikarya</taxon>
        <taxon>Ascomycota</taxon>
        <taxon>Pezizomycotina</taxon>
        <taxon>Sordariomycetes</taxon>
        <taxon>Sordariomycetidae</taxon>
        <taxon>Sordariales</taxon>
        <taxon>Podosporaceae</taxon>
        <taxon>Triangularia</taxon>
    </lineage>
</organism>
<evidence type="ECO:0000313" key="2">
    <source>
        <dbReference type="EMBL" id="KAK4194842.1"/>
    </source>
</evidence>
<evidence type="ECO:0000313" key="3">
    <source>
        <dbReference type="Proteomes" id="UP001303160"/>
    </source>
</evidence>
<accession>A0AAN7AQK2</accession>
<dbReference type="EMBL" id="MU864037">
    <property type="protein sequence ID" value="KAK4194842.1"/>
    <property type="molecule type" value="Genomic_DNA"/>
</dbReference>
<gene>
    <name evidence="2" type="ORF">QBC40DRAFT_27918</name>
</gene>
<protein>
    <submittedName>
        <fullName evidence="2">Uncharacterized protein</fullName>
    </submittedName>
</protein>
<dbReference type="AlphaFoldDB" id="A0AAN7AQK2"/>